<accession>A0A9J6EJQ0</accession>
<proteinExistence type="predicted"/>
<evidence type="ECO:0000313" key="2">
    <source>
        <dbReference type="EMBL" id="KAH8034487.1"/>
    </source>
</evidence>
<name>A0A9J6EJQ0_RHIMP</name>
<dbReference type="AlphaFoldDB" id="A0A9J6EJQ0"/>
<evidence type="ECO:0000313" key="3">
    <source>
        <dbReference type="Proteomes" id="UP000821866"/>
    </source>
</evidence>
<comment type="caution">
    <text evidence="2">The sequence shown here is derived from an EMBL/GenBank/DDBJ whole genome shotgun (WGS) entry which is preliminary data.</text>
</comment>
<keyword evidence="1" id="KW-0732">Signal</keyword>
<protein>
    <recommendedName>
        <fullName evidence="4">Transposable element</fullName>
    </recommendedName>
</protein>
<sequence>MGKSAHWKPSQAGLLISTTVVLCLSEELLKKRGYRYLLTGRLIQDCLENIFSVVRLRKPIRSAYDVKCALKMICVSQYLNTPTSSSYNEDDSLHLADLLDPSFKAQVAQESGENEEAEELENVLLYATTAVERDILAYVGGFLLKSILKSIDECKDCKAALVGNDDK</sequence>
<dbReference type="Proteomes" id="UP000821866">
    <property type="component" value="Chromosome 2"/>
</dbReference>
<reference evidence="2" key="1">
    <citation type="journal article" date="2020" name="Cell">
        <title>Large-Scale Comparative Analyses of Tick Genomes Elucidate Their Genetic Diversity and Vector Capacities.</title>
        <authorList>
            <consortium name="Tick Genome and Microbiome Consortium (TIGMIC)"/>
            <person name="Jia N."/>
            <person name="Wang J."/>
            <person name="Shi W."/>
            <person name="Du L."/>
            <person name="Sun Y."/>
            <person name="Zhan W."/>
            <person name="Jiang J.F."/>
            <person name="Wang Q."/>
            <person name="Zhang B."/>
            <person name="Ji P."/>
            <person name="Bell-Sakyi L."/>
            <person name="Cui X.M."/>
            <person name="Yuan T.T."/>
            <person name="Jiang B.G."/>
            <person name="Yang W.F."/>
            <person name="Lam T.T."/>
            <person name="Chang Q.C."/>
            <person name="Ding S.J."/>
            <person name="Wang X.J."/>
            <person name="Zhu J.G."/>
            <person name="Ruan X.D."/>
            <person name="Zhao L."/>
            <person name="Wei J.T."/>
            <person name="Ye R.Z."/>
            <person name="Que T.C."/>
            <person name="Du C.H."/>
            <person name="Zhou Y.H."/>
            <person name="Cheng J.X."/>
            <person name="Dai P.F."/>
            <person name="Guo W.B."/>
            <person name="Han X.H."/>
            <person name="Huang E.J."/>
            <person name="Li L.F."/>
            <person name="Wei W."/>
            <person name="Gao Y.C."/>
            <person name="Liu J.Z."/>
            <person name="Shao H.Z."/>
            <person name="Wang X."/>
            <person name="Wang C.C."/>
            <person name="Yang T.C."/>
            <person name="Huo Q.B."/>
            <person name="Li W."/>
            <person name="Chen H.Y."/>
            <person name="Chen S.E."/>
            <person name="Zhou L.G."/>
            <person name="Ni X.B."/>
            <person name="Tian J.H."/>
            <person name="Sheng Y."/>
            <person name="Liu T."/>
            <person name="Pan Y.S."/>
            <person name="Xia L.Y."/>
            <person name="Li J."/>
            <person name="Zhao F."/>
            <person name="Cao W.C."/>
        </authorList>
    </citation>
    <scope>NUCLEOTIDE SEQUENCE</scope>
    <source>
        <strain evidence="2">Rmic-2018</strain>
    </source>
</reference>
<keyword evidence="3" id="KW-1185">Reference proteome</keyword>
<reference evidence="2" key="2">
    <citation type="submission" date="2021-09" db="EMBL/GenBank/DDBJ databases">
        <authorList>
            <person name="Jia N."/>
            <person name="Wang J."/>
            <person name="Shi W."/>
            <person name="Du L."/>
            <person name="Sun Y."/>
            <person name="Zhan W."/>
            <person name="Jiang J."/>
            <person name="Wang Q."/>
            <person name="Zhang B."/>
            <person name="Ji P."/>
            <person name="Sakyi L.B."/>
            <person name="Cui X."/>
            <person name="Yuan T."/>
            <person name="Jiang B."/>
            <person name="Yang W."/>
            <person name="Lam T.T.-Y."/>
            <person name="Chang Q."/>
            <person name="Ding S."/>
            <person name="Wang X."/>
            <person name="Zhu J."/>
            <person name="Ruan X."/>
            <person name="Zhao L."/>
            <person name="Wei J."/>
            <person name="Que T."/>
            <person name="Du C."/>
            <person name="Cheng J."/>
            <person name="Dai P."/>
            <person name="Han X."/>
            <person name="Huang E."/>
            <person name="Gao Y."/>
            <person name="Liu J."/>
            <person name="Shao H."/>
            <person name="Ye R."/>
            <person name="Li L."/>
            <person name="Wei W."/>
            <person name="Wang X."/>
            <person name="Wang C."/>
            <person name="Huo Q."/>
            <person name="Li W."/>
            <person name="Guo W."/>
            <person name="Chen H."/>
            <person name="Chen S."/>
            <person name="Zhou L."/>
            <person name="Zhou L."/>
            <person name="Ni X."/>
            <person name="Tian J."/>
            <person name="Zhou Y."/>
            <person name="Sheng Y."/>
            <person name="Liu T."/>
            <person name="Pan Y."/>
            <person name="Xia L."/>
            <person name="Li J."/>
            <person name="Zhao F."/>
            <person name="Cao W."/>
        </authorList>
    </citation>
    <scope>NUCLEOTIDE SEQUENCE</scope>
    <source>
        <strain evidence="2">Rmic-2018</strain>
        <tissue evidence="2">Larvae</tissue>
    </source>
</reference>
<feature type="signal peptide" evidence="1">
    <location>
        <begin position="1"/>
        <end position="25"/>
    </location>
</feature>
<organism evidence="2 3">
    <name type="scientific">Rhipicephalus microplus</name>
    <name type="common">Cattle tick</name>
    <name type="synonym">Boophilus microplus</name>
    <dbReference type="NCBI Taxonomy" id="6941"/>
    <lineage>
        <taxon>Eukaryota</taxon>
        <taxon>Metazoa</taxon>
        <taxon>Ecdysozoa</taxon>
        <taxon>Arthropoda</taxon>
        <taxon>Chelicerata</taxon>
        <taxon>Arachnida</taxon>
        <taxon>Acari</taxon>
        <taxon>Parasitiformes</taxon>
        <taxon>Ixodida</taxon>
        <taxon>Ixodoidea</taxon>
        <taxon>Ixodidae</taxon>
        <taxon>Rhipicephalinae</taxon>
        <taxon>Rhipicephalus</taxon>
        <taxon>Boophilus</taxon>
    </lineage>
</organism>
<evidence type="ECO:0008006" key="4">
    <source>
        <dbReference type="Google" id="ProtNLM"/>
    </source>
</evidence>
<dbReference type="VEuPathDB" id="VectorBase:LOC119182074"/>
<gene>
    <name evidence="2" type="ORF">HPB51_024742</name>
</gene>
<evidence type="ECO:0000256" key="1">
    <source>
        <dbReference type="SAM" id="SignalP"/>
    </source>
</evidence>
<dbReference type="EMBL" id="JABSTU010000004">
    <property type="protein sequence ID" value="KAH8034487.1"/>
    <property type="molecule type" value="Genomic_DNA"/>
</dbReference>
<feature type="chain" id="PRO_5039912620" description="Transposable element" evidence="1">
    <location>
        <begin position="26"/>
        <end position="167"/>
    </location>
</feature>